<gene>
    <name evidence="2" type="ORF">BTUL_0072g00100</name>
</gene>
<organism evidence="2 3">
    <name type="scientific">Botrytis tulipae</name>
    <dbReference type="NCBI Taxonomy" id="87230"/>
    <lineage>
        <taxon>Eukaryota</taxon>
        <taxon>Fungi</taxon>
        <taxon>Dikarya</taxon>
        <taxon>Ascomycota</taxon>
        <taxon>Pezizomycotina</taxon>
        <taxon>Leotiomycetes</taxon>
        <taxon>Helotiales</taxon>
        <taxon>Sclerotiniaceae</taxon>
        <taxon>Botrytis</taxon>
    </lineage>
</organism>
<dbReference type="AlphaFoldDB" id="A0A4Z1ERA7"/>
<dbReference type="EMBL" id="PQXH01000072">
    <property type="protein sequence ID" value="TGO13302.1"/>
    <property type="molecule type" value="Genomic_DNA"/>
</dbReference>
<evidence type="ECO:0000313" key="2">
    <source>
        <dbReference type="EMBL" id="TGO13302.1"/>
    </source>
</evidence>
<keyword evidence="3" id="KW-1185">Reference proteome</keyword>
<comment type="caution">
    <text evidence="2">The sequence shown here is derived from an EMBL/GenBank/DDBJ whole genome shotgun (WGS) entry which is preliminary data.</text>
</comment>
<protein>
    <submittedName>
        <fullName evidence="2">Uncharacterized protein</fullName>
    </submittedName>
</protein>
<reference evidence="2 3" key="1">
    <citation type="submission" date="2017-12" db="EMBL/GenBank/DDBJ databases">
        <title>Comparative genomics of Botrytis spp.</title>
        <authorList>
            <person name="Valero-Jimenez C.A."/>
            <person name="Tapia P."/>
            <person name="Veloso J."/>
            <person name="Silva-Moreno E."/>
            <person name="Staats M."/>
            <person name="Valdes J.H."/>
            <person name="Van Kan J.A.L."/>
        </authorList>
    </citation>
    <scope>NUCLEOTIDE SEQUENCE [LARGE SCALE GENOMIC DNA]</scope>
    <source>
        <strain evidence="2 3">Bt9001</strain>
    </source>
</reference>
<evidence type="ECO:0000313" key="3">
    <source>
        <dbReference type="Proteomes" id="UP000297777"/>
    </source>
</evidence>
<accession>A0A4Z1ERA7</accession>
<dbReference type="Proteomes" id="UP000297777">
    <property type="component" value="Unassembled WGS sequence"/>
</dbReference>
<proteinExistence type="predicted"/>
<sequence length="60" mass="6528">MGGSLGRVNEYWDTNGESAEEDVPTLAAPSRNASCQLTEPGFPTIGKSNFWGRESRVLIK</sequence>
<evidence type="ECO:0000256" key="1">
    <source>
        <dbReference type="SAM" id="MobiDB-lite"/>
    </source>
</evidence>
<name>A0A4Z1ERA7_9HELO</name>
<feature type="region of interest" description="Disordered" evidence="1">
    <location>
        <begin position="1"/>
        <end position="24"/>
    </location>
</feature>